<accession>A0A540VCB2</accession>
<dbReference type="AlphaFoldDB" id="A0A540VCB2"/>
<organism evidence="2 3">
    <name type="scientific">Litorilinea aerophila</name>
    <dbReference type="NCBI Taxonomy" id="1204385"/>
    <lineage>
        <taxon>Bacteria</taxon>
        <taxon>Bacillati</taxon>
        <taxon>Chloroflexota</taxon>
        <taxon>Caldilineae</taxon>
        <taxon>Caldilineales</taxon>
        <taxon>Caldilineaceae</taxon>
        <taxon>Litorilinea</taxon>
    </lineage>
</organism>
<sequence length="458" mass="48881">MLSIRLAQRAAEGRPIRVGIIGTGKFGAGLVAQISQMQGMTVSAIADINLDHAIHAYSSSGVPAEALVTAERAAAIDDAIRADRPAITQDGLLVAQSELVDVVVEATGVPDVGARMAYEAITHNKHVVMVNVEADVTVGPILRRLADAAGVVYTLVDGDQPGCTMNMVDWARALGFEVVAAGRGTIMYADDRQGTPDTVPQRFGFSQEMIQRRTINLKMYNSFRDGTKAQVEMAALANAAGLVPDVRGMHEPSVNIEDIARVFSRREEGGILSRHGVVELANSVAEDGQTLLPNGLGMGVFVVIRTDHPFTQEDLRAYYLHPGGNGHNYLLYRPYHLVAVEAPISIAKAALYGEPTGSPLPTPTTEVITVAKRHLEEGETLDGGGGYTVNGLCERVDVARAQGLLPLGLAAGARLKCDVAQGEAITYDMVELVEDSFILKLRRLQDATIWPAGNARSA</sequence>
<dbReference type="PANTHER" id="PTHR37850:SF3">
    <property type="entry name" value="BLR7815 PROTEIN"/>
    <property type="match status" value="1"/>
</dbReference>
<dbReference type="EMBL" id="VIGC01000024">
    <property type="protein sequence ID" value="TQE94405.1"/>
    <property type="molecule type" value="Genomic_DNA"/>
</dbReference>
<evidence type="ECO:0000259" key="1">
    <source>
        <dbReference type="SMART" id="SM00858"/>
    </source>
</evidence>
<dbReference type="Gene3D" id="3.40.50.720">
    <property type="entry name" value="NAD(P)-binding Rossmann-like Domain"/>
    <property type="match status" value="1"/>
</dbReference>
<keyword evidence="3" id="KW-1185">Reference proteome</keyword>
<feature type="domain" description="SAF" evidence="1">
    <location>
        <begin position="366"/>
        <end position="431"/>
    </location>
</feature>
<dbReference type="InterPro" id="IPR048423">
    <property type="entry name" value="DRL_cat"/>
</dbReference>
<dbReference type="SMART" id="SM00858">
    <property type="entry name" value="SAF"/>
    <property type="match status" value="1"/>
</dbReference>
<dbReference type="OrthoDB" id="9777844at2"/>
<protein>
    <submittedName>
        <fullName evidence="2">NAD(P)-dependent oxidoreductase</fullName>
    </submittedName>
</protein>
<comment type="caution">
    <text evidence="2">The sequence shown here is derived from an EMBL/GenBank/DDBJ whole genome shotgun (WGS) entry which is preliminary data.</text>
</comment>
<dbReference type="GO" id="GO:0050661">
    <property type="term" value="F:NADP binding"/>
    <property type="evidence" value="ECO:0007669"/>
    <property type="project" value="InterPro"/>
</dbReference>
<dbReference type="Pfam" id="PF21135">
    <property type="entry name" value="DRL_cat"/>
    <property type="match status" value="1"/>
</dbReference>
<evidence type="ECO:0000313" key="3">
    <source>
        <dbReference type="Proteomes" id="UP000317371"/>
    </source>
</evidence>
<dbReference type="SUPFAM" id="SSF51735">
    <property type="entry name" value="NAD(P)-binding Rossmann-fold domains"/>
    <property type="match status" value="1"/>
</dbReference>
<reference evidence="2 3" key="1">
    <citation type="submission" date="2019-06" db="EMBL/GenBank/DDBJ databases">
        <title>Genome sequence of Litorilinea aerophila BAA-2444.</title>
        <authorList>
            <person name="Maclea K.S."/>
            <person name="Maurais E.G."/>
            <person name="Iannazzi L.C."/>
        </authorList>
    </citation>
    <scope>NUCLEOTIDE SEQUENCE [LARGE SCALE GENOMIC DNA]</scope>
    <source>
        <strain evidence="2 3">ATCC BAA-2444</strain>
    </source>
</reference>
<dbReference type="CDD" id="cd11616">
    <property type="entry name" value="SAF_DH_OX_like"/>
    <property type="match status" value="1"/>
</dbReference>
<dbReference type="InParanoid" id="A0A540VCB2"/>
<dbReference type="RefSeq" id="WP_141611323.1">
    <property type="nucleotide sequence ID" value="NZ_VIGC02000024.1"/>
</dbReference>
<proteinExistence type="predicted"/>
<dbReference type="GO" id="GO:0016491">
    <property type="term" value="F:oxidoreductase activity"/>
    <property type="evidence" value="ECO:0007669"/>
    <property type="project" value="InterPro"/>
</dbReference>
<dbReference type="Pfam" id="PF03447">
    <property type="entry name" value="NAD_binding_3"/>
    <property type="match status" value="1"/>
</dbReference>
<dbReference type="InterPro" id="IPR013974">
    <property type="entry name" value="SAF"/>
</dbReference>
<dbReference type="InterPro" id="IPR036291">
    <property type="entry name" value="NAD(P)-bd_dom_sf"/>
</dbReference>
<dbReference type="InterPro" id="IPR005106">
    <property type="entry name" value="Asp/hSer_DH_NAD-bd"/>
</dbReference>
<name>A0A540VCB2_9CHLR</name>
<evidence type="ECO:0000313" key="2">
    <source>
        <dbReference type="EMBL" id="TQE94405.1"/>
    </source>
</evidence>
<dbReference type="PANTHER" id="PTHR37850">
    <property type="entry name" value="STRU PROTEIN"/>
    <property type="match status" value="1"/>
</dbReference>
<dbReference type="Proteomes" id="UP000317371">
    <property type="component" value="Unassembled WGS sequence"/>
</dbReference>
<gene>
    <name evidence="2" type="ORF">FKZ61_16870</name>
</gene>